<feature type="region of interest" description="Disordered" evidence="2">
    <location>
        <begin position="1"/>
        <end position="70"/>
    </location>
</feature>
<dbReference type="InterPro" id="IPR011993">
    <property type="entry name" value="PH-like_dom_sf"/>
</dbReference>
<keyword evidence="1" id="KW-0175">Coiled coil</keyword>
<evidence type="ECO:0000313" key="4">
    <source>
        <dbReference type="RefSeq" id="XP_017863882.1"/>
    </source>
</evidence>
<keyword evidence="3" id="KW-1185">Reference proteome</keyword>
<feature type="region of interest" description="Disordered" evidence="2">
    <location>
        <begin position="813"/>
        <end position="873"/>
    </location>
</feature>
<reference evidence="3" key="2">
    <citation type="journal article" date="2016" name="G3 (Bethesda)">
        <title>Genome Evolution in Three Species of Cactophilic Drosophila.</title>
        <authorList>
            <person name="Sanchez-Flores A."/>
            <person name="Penazola F."/>
            <person name="Carpinteyro-Ponce J."/>
            <person name="Nazario-Yepiz N."/>
            <person name="Abreu-Goodger C."/>
            <person name="Machado C.A."/>
            <person name="Markow T.A."/>
        </authorList>
    </citation>
    <scope>NUCLEOTIDE SEQUENCE [LARGE SCALE GENOMIC DNA]</scope>
</reference>
<evidence type="ECO:0000256" key="1">
    <source>
        <dbReference type="SAM" id="Coils"/>
    </source>
</evidence>
<feature type="region of interest" description="Disordered" evidence="2">
    <location>
        <begin position="622"/>
        <end position="679"/>
    </location>
</feature>
<reference evidence="3" key="1">
    <citation type="journal article" date="1997" name="Nucleic Acids Res.">
        <title>tRNAscan-SE: a program for improved detection of transfer RNA genes in genomic sequence.</title>
        <authorList>
            <person name="Lowe T.M."/>
            <person name="Eddy S.R."/>
        </authorList>
    </citation>
    <scope>NUCLEOTIDE SEQUENCE [LARGE SCALE GENOMIC DNA]</scope>
</reference>
<sequence>MKHEKSSAMAANGTPPLKRDKQRQQPLVDAANPRSPITKAFDFLPWSRSRSRKPEPEPSTAAGEKPAEVHYHRNIFRSGGGLIRDMLVGDKDKLQKDKPPQSPLSEAKRTQRKQKQLSRNKSLDIRELIGCVDSELVPRTNALSSPQPQRFLDDTYIDSKPRHILFNDDENTVYLIKKEQPVAKAHKATPTHAARDCNGGDVLKARLKFKRLPSDHYAASPEALRRAQQLYQRSEQRHQLQRRKSLSDSHYEQSSSSLSSGGSGVHAAAAATASSIMLERPKTDKPRKKLSFREPIEAGLSPVVMAMSAAMVSEQRLERQRRRSSPLERTNAPQMGHGLDCDSVCNNRIKDAIHSGCAASDPESQAMRIVRTVGQAFEVCHKFNLHKNSLEPNDERSDVSSSELLDVEQISEQQLSEDGGVLTSETPKKEHLGITPDLNHTQSQQPQRPSHLELLPTQSSLRKSTSLLCDVDDKSAVSPSSPRTEISQLKDQLEAQAQQTRQALGQLMLVREQLISETNARIEAQARTQQLLQQNRELLEHLASLGAYNEQQTAGLTSANIGMAPQQSQLQLLLQATSNNNNLATINQQINNLGNINQQLTSLSHQLSGLNQQSQNLQNLQSLQQTSSTTTAQQQAQQSQLTPPTPPLTSGGASGSSSYPSMSQLQTISNQLQQQQQQQQQDALSKDLFQVNQELLNRLQAMNLNANAAQQTQTQTPSASPHNSYFFVNPLSCTPATPNNNAAGGFNFLASASGMNAGTLTPSPLGTLTRNSFAGSSMLNDDLRLSIEQNLNNLEEQLKVAVSNGNLAGLACGGSSSTRDTSRSSSTLDSPSSPRQRSCNNNISPSSSNGNNNNNNNGNGNGNGNGGNNNNSRETRFNTVLLRVTDEAGHQRKLSATPSFITRSTSEKVPNRSQMMSQVQRTAWARHTTK</sequence>
<protein>
    <submittedName>
        <fullName evidence="4">Capon-like protein isoform X1</fullName>
    </submittedName>
</protein>
<dbReference type="RefSeq" id="XP_017863882.1">
    <property type="nucleotide sequence ID" value="XM_018008393.1"/>
</dbReference>
<dbReference type="GeneID" id="108614321"/>
<feature type="coiled-coil region" evidence="1">
    <location>
        <begin position="483"/>
        <end position="510"/>
    </location>
</feature>
<proteinExistence type="predicted"/>
<feature type="coiled-coil region" evidence="1">
    <location>
        <begin position="593"/>
        <end position="620"/>
    </location>
</feature>
<feature type="region of interest" description="Disordered" evidence="2">
    <location>
        <begin position="316"/>
        <end position="336"/>
    </location>
</feature>
<feature type="region of interest" description="Disordered" evidence="2">
    <location>
        <begin position="93"/>
        <end position="120"/>
    </location>
</feature>
<feature type="region of interest" description="Disordered" evidence="2">
    <location>
        <begin position="411"/>
        <end position="450"/>
    </location>
</feature>
<feature type="region of interest" description="Disordered" evidence="2">
    <location>
        <begin position="904"/>
        <end position="930"/>
    </location>
</feature>
<dbReference type="Gene3D" id="2.30.29.30">
    <property type="entry name" value="Pleckstrin-homology domain (PH domain)/Phosphotyrosine-binding domain (PTB)"/>
    <property type="match status" value="1"/>
</dbReference>
<feature type="compositionally biased region" description="Low complexity" evidence="2">
    <location>
        <begin position="252"/>
        <end position="266"/>
    </location>
</feature>
<accession>A0ABM1P9J6</accession>
<evidence type="ECO:0000313" key="3">
    <source>
        <dbReference type="Proteomes" id="UP000694904"/>
    </source>
</evidence>
<feature type="compositionally biased region" description="Low complexity" evidence="2">
    <location>
        <begin position="815"/>
        <end position="858"/>
    </location>
</feature>
<reference evidence="4" key="3">
    <citation type="submission" date="2025-08" db="UniProtKB">
        <authorList>
            <consortium name="RefSeq"/>
        </authorList>
    </citation>
    <scope>IDENTIFICATION</scope>
    <source>
        <tissue evidence="4">Whole organism</tissue>
    </source>
</reference>
<organism evidence="3 4">
    <name type="scientific">Drosophila arizonae</name>
    <name type="common">Fruit fly</name>
    <dbReference type="NCBI Taxonomy" id="7263"/>
    <lineage>
        <taxon>Eukaryota</taxon>
        <taxon>Metazoa</taxon>
        <taxon>Ecdysozoa</taxon>
        <taxon>Arthropoda</taxon>
        <taxon>Hexapoda</taxon>
        <taxon>Insecta</taxon>
        <taxon>Pterygota</taxon>
        <taxon>Neoptera</taxon>
        <taxon>Endopterygota</taxon>
        <taxon>Diptera</taxon>
        <taxon>Brachycera</taxon>
        <taxon>Muscomorpha</taxon>
        <taxon>Ephydroidea</taxon>
        <taxon>Drosophilidae</taxon>
        <taxon>Drosophila</taxon>
    </lineage>
</organism>
<gene>
    <name evidence="4" type="primary">LOC108614321</name>
</gene>
<evidence type="ECO:0000256" key="2">
    <source>
        <dbReference type="SAM" id="MobiDB-lite"/>
    </source>
</evidence>
<feature type="compositionally biased region" description="Polar residues" evidence="2">
    <location>
        <begin position="438"/>
        <end position="448"/>
    </location>
</feature>
<feature type="region of interest" description="Disordered" evidence="2">
    <location>
        <begin position="231"/>
        <end position="266"/>
    </location>
</feature>
<feature type="compositionally biased region" description="Polar residues" evidence="2">
    <location>
        <begin position="911"/>
        <end position="921"/>
    </location>
</feature>
<dbReference type="Proteomes" id="UP000694904">
    <property type="component" value="Chromosome 4"/>
</dbReference>
<name>A0ABM1P9J6_DROAR</name>